<accession>W9S5N0</accession>
<feature type="compositionally biased region" description="Polar residues" evidence="1">
    <location>
        <begin position="101"/>
        <end position="119"/>
    </location>
</feature>
<reference evidence="3" key="1">
    <citation type="submission" date="2013-01" db="EMBL/GenBank/DDBJ databases">
        <title>Draft Genome Sequence of a Mulberry Tree, Morus notabilis C.K. Schneid.</title>
        <authorList>
            <person name="He N."/>
            <person name="Zhao S."/>
        </authorList>
    </citation>
    <scope>NUCLEOTIDE SEQUENCE</scope>
</reference>
<feature type="region of interest" description="Disordered" evidence="1">
    <location>
        <begin position="1"/>
        <end position="24"/>
    </location>
</feature>
<dbReference type="Proteomes" id="UP000030645">
    <property type="component" value="Unassembled WGS sequence"/>
</dbReference>
<gene>
    <name evidence="2" type="ORF">L484_001202</name>
</gene>
<protein>
    <submittedName>
        <fullName evidence="2">Uncharacterized protein</fullName>
    </submittedName>
</protein>
<proteinExistence type="predicted"/>
<dbReference type="AlphaFoldDB" id="W9S5N0"/>
<dbReference type="EMBL" id="KE346123">
    <property type="protein sequence ID" value="EXC26930.1"/>
    <property type="molecule type" value="Genomic_DNA"/>
</dbReference>
<organism evidence="2 3">
    <name type="scientific">Morus notabilis</name>
    <dbReference type="NCBI Taxonomy" id="981085"/>
    <lineage>
        <taxon>Eukaryota</taxon>
        <taxon>Viridiplantae</taxon>
        <taxon>Streptophyta</taxon>
        <taxon>Embryophyta</taxon>
        <taxon>Tracheophyta</taxon>
        <taxon>Spermatophyta</taxon>
        <taxon>Magnoliopsida</taxon>
        <taxon>eudicotyledons</taxon>
        <taxon>Gunneridae</taxon>
        <taxon>Pentapetalae</taxon>
        <taxon>rosids</taxon>
        <taxon>fabids</taxon>
        <taxon>Rosales</taxon>
        <taxon>Moraceae</taxon>
        <taxon>Moreae</taxon>
        <taxon>Morus</taxon>
    </lineage>
</organism>
<sequence length="119" mass="12708">MSPSSKNLFEKKNPGTPFPTASSHPQSLLAAHPILIVVVLRPQYKHVGRPLRASESIRHLCALGSSHEPSIIAIVPPPTFSSLSGATKALFPSLSDRHSSVEPNNTISSSPSFLSNFQA</sequence>
<evidence type="ECO:0000313" key="2">
    <source>
        <dbReference type="EMBL" id="EXC26930.1"/>
    </source>
</evidence>
<keyword evidence="3" id="KW-1185">Reference proteome</keyword>
<name>W9S5N0_9ROSA</name>
<feature type="region of interest" description="Disordered" evidence="1">
    <location>
        <begin position="95"/>
        <end position="119"/>
    </location>
</feature>
<evidence type="ECO:0000313" key="3">
    <source>
        <dbReference type="Proteomes" id="UP000030645"/>
    </source>
</evidence>
<evidence type="ECO:0000256" key="1">
    <source>
        <dbReference type="SAM" id="MobiDB-lite"/>
    </source>
</evidence>